<reference evidence="1 2" key="1">
    <citation type="journal article" date="2016" name="Nat. Commun.">
        <title>Thousands of microbial genomes shed light on interconnected biogeochemical processes in an aquifer system.</title>
        <authorList>
            <person name="Anantharaman K."/>
            <person name="Brown C.T."/>
            <person name="Hug L.A."/>
            <person name="Sharon I."/>
            <person name="Castelle C.J."/>
            <person name="Probst A.J."/>
            <person name="Thomas B.C."/>
            <person name="Singh A."/>
            <person name="Wilkins M.J."/>
            <person name="Karaoz U."/>
            <person name="Brodie E.L."/>
            <person name="Williams K.H."/>
            <person name="Hubbard S.S."/>
            <person name="Banfield J.F."/>
        </authorList>
    </citation>
    <scope>NUCLEOTIDE SEQUENCE [LARGE SCALE GENOMIC DNA]</scope>
</reference>
<organism evidence="1 2">
    <name type="scientific">Candidatus Woesebacteria bacterium RIFCSPHIGHO2_01_FULL_38_9b</name>
    <dbReference type="NCBI Taxonomy" id="1802493"/>
    <lineage>
        <taxon>Bacteria</taxon>
        <taxon>Candidatus Woeseibacteriota</taxon>
    </lineage>
</organism>
<evidence type="ECO:0000313" key="2">
    <source>
        <dbReference type="Proteomes" id="UP000178750"/>
    </source>
</evidence>
<accession>A0A1F7Y1F5</accession>
<protein>
    <submittedName>
        <fullName evidence="1">Uncharacterized protein</fullName>
    </submittedName>
</protein>
<sequence length="94" mass="11109">MTNERNFYHGVAKELEEFTAVESKRNRQAVVLPAETRKAIAERFSVEPESDYPIGVVKYIIFIDPFGNWRNENEEYLHISPDWQILEKLLPIDR</sequence>
<evidence type="ECO:0000313" key="1">
    <source>
        <dbReference type="EMBL" id="OGM21147.1"/>
    </source>
</evidence>
<dbReference type="AlphaFoldDB" id="A0A1F7Y1F5"/>
<comment type="caution">
    <text evidence="1">The sequence shown here is derived from an EMBL/GenBank/DDBJ whole genome shotgun (WGS) entry which is preliminary data.</text>
</comment>
<dbReference type="Proteomes" id="UP000178750">
    <property type="component" value="Unassembled WGS sequence"/>
</dbReference>
<dbReference type="EMBL" id="MGGF01000045">
    <property type="protein sequence ID" value="OGM21147.1"/>
    <property type="molecule type" value="Genomic_DNA"/>
</dbReference>
<proteinExistence type="predicted"/>
<gene>
    <name evidence="1" type="ORF">A2863_01305</name>
</gene>
<name>A0A1F7Y1F5_9BACT</name>